<protein>
    <recommendedName>
        <fullName evidence="2">protein-glutamate O-methyltransferase</fullName>
        <ecNumber evidence="2">2.1.1.80</ecNumber>
    </recommendedName>
</protein>
<reference evidence="7 8" key="1">
    <citation type="submission" date="2018-06" db="EMBL/GenBank/DDBJ databases">
        <title>The genome of Pseudomonas putida NX-1, a lignin degrader.</title>
        <authorList>
            <person name="Xu Z."/>
        </authorList>
    </citation>
    <scope>NUCLEOTIDE SEQUENCE [LARGE SCALE GENOMIC DNA]</scope>
    <source>
        <strain evidence="7 8">NX-1</strain>
    </source>
</reference>
<dbReference type="CDD" id="cd02440">
    <property type="entry name" value="AdoMet_MTases"/>
    <property type="match status" value="1"/>
</dbReference>
<dbReference type="SUPFAM" id="SSF53335">
    <property type="entry name" value="S-adenosyl-L-methionine-dependent methyltransferases"/>
    <property type="match status" value="1"/>
</dbReference>
<evidence type="ECO:0000256" key="4">
    <source>
        <dbReference type="ARBA" id="ARBA00022679"/>
    </source>
</evidence>
<sequence length="267" mass="30359">MTDDTRPPRLDHACFQRIRQRVSQATGLQLADDRQNVVAHRLHARLRLHRLASFEAYLDLIDAHPSEQTHLLHLLIARDTYFFREHRHFEQLLRWLPTLAHPARLWSAACASGEEAWSLAMVAQQSTSAGWQVLASDYDSALLRQAEAGVYDIAQARYFPHGWLDRHCLCGADEAAGRLRIAPGLRERVRFETINLIKPLPTDLGEFDVILLRNLLAGFDARCKADVLLRLMSHLRPGGLLMIGHSESIHGLDLPLRPLLPSVFERL</sequence>
<dbReference type="SMART" id="SM00138">
    <property type="entry name" value="MeTrc"/>
    <property type="match status" value="1"/>
</dbReference>
<evidence type="ECO:0000313" key="8">
    <source>
        <dbReference type="Proteomes" id="UP000251617"/>
    </source>
</evidence>
<dbReference type="PROSITE" id="PS50123">
    <property type="entry name" value="CHER"/>
    <property type="match status" value="1"/>
</dbReference>
<dbReference type="InterPro" id="IPR036804">
    <property type="entry name" value="CheR_N_sf"/>
</dbReference>
<evidence type="ECO:0000259" key="6">
    <source>
        <dbReference type="PROSITE" id="PS50123"/>
    </source>
</evidence>
<dbReference type="EC" id="2.1.1.80" evidence="2"/>
<gene>
    <name evidence="7" type="ORF">C1S65_01460</name>
</gene>
<dbReference type="InterPro" id="IPR000780">
    <property type="entry name" value="CheR_MeTrfase"/>
</dbReference>
<dbReference type="InterPro" id="IPR029063">
    <property type="entry name" value="SAM-dependent_MTases_sf"/>
</dbReference>
<dbReference type="InterPro" id="IPR050903">
    <property type="entry name" value="Bact_Chemotaxis_MeTrfase"/>
</dbReference>
<dbReference type="RefSeq" id="WP_112897129.1">
    <property type="nucleotide sequence ID" value="NZ_CP030750.1"/>
</dbReference>
<evidence type="ECO:0000313" key="7">
    <source>
        <dbReference type="EMBL" id="AXA22858.1"/>
    </source>
</evidence>
<dbReference type="EMBL" id="CP030750">
    <property type="protein sequence ID" value="AXA22858.1"/>
    <property type="molecule type" value="Genomic_DNA"/>
</dbReference>
<dbReference type="GO" id="GO:0008983">
    <property type="term" value="F:protein-glutamate O-methyltransferase activity"/>
    <property type="evidence" value="ECO:0007669"/>
    <property type="project" value="UniProtKB-EC"/>
</dbReference>
<dbReference type="PANTHER" id="PTHR24422">
    <property type="entry name" value="CHEMOTAXIS PROTEIN METHYLTRANSFERASE"/>
    <property type="match status" value="1"/>
</dbReference>
<proteinExistence type="predicted"/>
<dbReference type="PRINTS" id="PR00996">
    <property type="entry name" value="CHERMTFRASE"/>
</dbReference>
<dbReference type="AlphaFoldDB" id="A0AAD0L214"/>
<evidence type="ECO:0000256" key="2">
    <source>
        <dbReference type="ARBA" id="ARBA00012534"/>
    </source>
</evidence>
<dbReference type="SUPFAM" id="SSF47757">
    <property type="entry name" value="Chemotaxis receptor methyltransferase CheR, N-terminal domain"/>
    <property type="match status" value="1"/>
</dbReference>
<dbReference type="Pfam" id="PF03705">
    <property type="entry name" value="CheR_N"/>
    <property type="match status" value="1"/>
</dbReference>
<evidence type="ECO:0000256" key="3">
    <source>
        <dbReference type="ARBA" id="ARBA00022603"/>
    </source>
</evidence>
<dbReference type="Proteomes" id="UP000251617">
    <property type="component" value="Chromosome"/>
</dbReference>
<accession>A0AAD0L214</accession>
<dbReference type="InterPro" id="IPR022642">
    <property type="entry name" value="CheR_C"/>
</dbReference>
<dbReference type="GO" id="GO:0032259">
    <property type="term" value="P:methylation"/>
    <property type="evidence" value="ECO:0007669"/>
    <property type="project" value="UniProtKB-KW"/>
</dbReference>
<dbReference type="Gene3D" id="1.10.155.10">
    <property type="entry name" value="Chemotaxis receptor methyltransferase CheR, N-terminal domain"/>
    <property type="match status" value="1"/>
</dbReference>
<dbReference type="InterPro" id="IPR022641">
    <property type="entry name" value="CheR_N"/>
</dbReference>
<organism evidence="7 8">
    <name type="scientific">Pseudomonas putida</name>
    <name type="common">Arthrobacter siderocapsulatus</name>
    <dbReference type="NCBI Taxonomy" id="303"/>
    <lineage>
        <taxon>Bacteria</taxon>
        <taxon>Pseudomonadati</taxon>
        <taxon>Pseudomonadota</taxon>
        <taxon>Gammaproteobacteria</taxon>
        <taxon>Pseudomonadales</taxon>
        <taxon>Pseudomonadaceae</taxon>
        <taxon>Pseudomonas</taxon>
    </lineage>
</organism>
<keyword evidence="3" id="KW-0489">Methyltransferase</keyword>
<keyword evidence="5" id="KW-0949">S-adenosyl-L-methionine</keyword>
<evidence type="ECO:0000256" key="1">
    <source>
        <dbReference type="ARBA" id="ARBA00001541"/>
    </source>
</evidence>
<keyword evidence="4" id="KW-0808">Transferase</keyword>
<comment type="catalytic activity">
    <reaction evidence="1">
        <text>L-glutamyl-[protein] + S-adenosyl-L-methionine = [protein]-L-glutamate 5-O-methyl ester + S-adenosyl-L-homocysteine</text>
        <dbReference type="Rhea" id="RHEA:24452"/>
        <dbReference type="Rhea" id="RHEA-COMP:10208"/>
        <dbReference type="Rhea" id="RHEA-COMP:10311"/>
        <dbReference type="ChEBI" id="CHEBI:29973"/>
        <dbReference type="ChEBI" id="CHEBI:57856"/>
        <dbReference type="ChEBI" id="CHEBI:59789"/>
        <dbReference type="ChEBI" id="CHEBI:82795"/>
        <dbReference type="EC" id="2.1.1.80"/>
    </reaction>
</comment>
<dbReference type="PANTHER" id="PTHR24422:SF26">
    <property type="entry name" value="CHEMOTAXIS PROTEIN METHYLTRANSFERASE"/>
    <property type="match status" value="1"/>
</dbReference>
<evidence type="ECO:0000256" key="5">
    <source>
        <dbReference type="ARBA" id="ARBA00022691"/>
    </source>
</evidence>
<feature type="domain" description="CheR-type methyltransferase" evidence="6">
    <location>
        <begin position="15"/>
        <end position="267"/>
    </location>
</feature>
<name>A0AAD0L214_PSEPU</name>
<dbReference type="Pfam" id="PF01739">
    <property type="entry name" value="CheR"/>
    <property type="match status" value="1"/>
</dbReference>
<dbReference type="Gene3D" id="3.40.50.150">
    <property type="entry name" value="Vaccinia Virus protein VP39"/>
    <property type="match status" value="1"/>
</dbReference>